<organism evidence="1 2">
    <name type="scientific">Phormidesmis priestleyi</name>
    <dbReference type="NCBI Taxonomy" id="268141"/>
    <lineage>
        <taxon>Bacteria</taxon>
        <taxon>Bacillati</taxon>
        <taxon>Cyanobacteriota</taxon>
        <taxon>Cyanophyceae</taxon>
        <taxon>Leptolyngbyales</taxon>
        <taxon>Leptolyngbyaceae</taxon>
        <taxon>Phormidesmis</taxon>
    </lineage>
</organism>
<evidence type="ECO:0000313" key="2">
    <source>
        <dbReference type="Proteomes" id="UP000249794"/>
    </source>
</evidence>
<reference evidence="2" key="1">
    <citation type="submission" date="2018-04" db="EMBL/GenBank/DDBJ databases">
        <authorList>
            <person name="Cornet L."/>
        </authorList>
    </citation>
    <scope>NUCLEOTIDE SEQUENCE [LARGE SCALE GENOMIC DNA]</scope>
</reference>
<dbReference type="EMBL" id="QBMP01000312">
    <property type="protein sequence ID" value="PZO46397.1"/>
    <property type="molecule type" value="Genomic_DNA"/>
</dbReference>
<reference evidence="1 2" key="2">
    <citation type="submission" date="2018-06" db="EMBL/GenBank/DDBJ databases">
        <title>Metagenomic assembly of (sub)arctic Cyanobacteria and their associated microbiome from non-axenic cultures.</title>
        <authorList>
            <person name="Baurain D."/>
        </authorList>
    </citation>
    <scope>NUCLEOTIDE SEQUENCE [LARGE SCALE GENOMIC DNA]</scope>
    <source>
        <strain evidence="1">ULC027bin1</strain>
    </source>
</reference>
<accession>A0A2W4WT96</accession>
<dbReference type="Proteomes" id="UP000249794">
    <property type="component" value="Unassembled WGS sequence"/>
</dbReference>
<evidence type="ECO:0000313" key="1">
    <source>
        <dbReference type="EMBL" id="PZO46397.1"/>
    </source>
</evidence>
<dbReference type="AlphaFoldDB" id="A0A2W4WT96"/>
<gene>
    <name evidence="1" type="ORF">DCF15_20340</name>
</gene>
<sequence length="76" mass="8937">MKPGSKYYPLFDYLRRAGADECWLTFTEIERLLQKPLPTSSRRQRFADQGVGAGRQGEVMSILVRHLQRREQLRNN</sequence>
<name>A0A2W4WT96_9CYAN</name>
<proteinExistence type="predicted"/>
<comment type="caution">
    <text evidence="1">The sequence shown here is derived from an EMBL/GenBank/DDBJ whole genome shotgun (WGS) entry which is preliminary data.</text>
</comment>
<protein>
    <submittedName>
        <fullName evidence="1">Uncharacterized protein</fullName>
    </submittedName>
</protein>